<keyword evidence="11" id="KW-1185">Reference proteome</keyword>
<evidence type="ECO:0000256" key="5">
    <source>
        <dbReference type="ARBA" id="ARBA00022827"/>
    </source>
</evidence>
<evidence type="ECO:0000256" key="2">
    <source>
        <dbReference type="ARBA" id="ARBA00022630"/>
    </source>
</evidence>
<dbReference type="SUPFAM" id="SSF51905">
    <property type="entry name" value="FAD/NAD(P)-binding domain"/>
    <property type="match status" value="2"/>
</dbReference>
<dbReference type="GO" id="GO:0016651">
    <property type="term" value="F:oxidoreductase activity, acting on NAD(P)H"/>
    <property type="evidence" value="ECO:0007669"/>
    <property type="project" value="TreeGrafter"/>
</dbReference>
<gene>
    <name evidence="10" type="ORF">E1956_28035</name>
</gene>
<dbReference type="Gene3D" id="3.30.390.30">
    <property type="match status" value="1"/>
</dbReference>
<protein>
    <submittedName>
        <fullName evidence="10">Pyridine nucleotide-disulfide oxidoreductase</fullName>
    </submittedName>
</protein>
<keyword evidence="8" id="KW-0411">Iron-sulfur</keyword>
<organism evidence="10 11">
    <name type="scientific">Paraburkholderia pallida</name>
    <dbReference type="NCBI Taxonomy" id="2547399"/>
    <lineage>
        <taxon>Bacteria</taxon>
        <taxon>Pseudomonadati</taxon>
        <taxon>Pseudomonadota</taxon>
        <taxon>Betaproteobacteria</taxon>
        <taxon>Burkholderiales</taxon>
        <taxon>Burkholderiaceae</taxon>
        <taxon>Paraburkholderia</taxon>
    </lineage>
</organism>
<accession>A0A4P7CXV0</accession>
<feature type="domain" description="Rieske" evidence="9">
    <location>
        <begin position="14"/>
        <end position="109"/>
    </location>
</feature>
<comment type="cofactor">
    <cofactor evidence="1">
        <name>FAD</name>
        <dbReference type="ChEBI" id="CHEBI:57692"/>
    </cofactor>
</comment>
<evidence type="ECO:0000256" key="1">
    <source>
        <dbReference type="ARBA" id="ARBA00001974"/>
    </source>
</evidence>
<evidence type="ECO:0000259" key="9">
    <source>
        <dbReference type="PROSITE" id="PS51296"/>
    </source>
</evidence>
<keyword evidence="2" id="KW-0285">Flavoprotein</keyword>
<dbReference type="PRINTS" id="PR00411">
    <property type="entry name" value="PNDRDTASEI"/>
</dbReference>
<dbReference type="Proteomes" id="UP000295727">
    <property type="component" value="Chromosome 3"/>
</dbReference>
<dbReference type="Pfam" id="PF00355">
    <property type="entry name" value="Rieske"/>
    <property type="match status" value="1"/>
</dbReference>
<dbReference type="PANTHER" id="PTHR43557:SF2">
    <property type="entry name" value="RIESKE DOMAIN-CONTAINING PROTEIN-RELATED"/>
    <property type="match status" value="1"/>
</dbReference>
<keyword evidence="5" id="KW-0274">FAD</keyword>
<dbReference type="Gene3D" id="3.50.50.60">
    <property type="entry name" value="FAD/NAD(P)-binding domain"/>
    <property type="match status" value="2"/>
</dbReference>
<keyword evidence="6" id="KW-0560">Oxidoreductase</keyword>
<dbReference type="RefSeq" id="WP_134755378.1">
    <property type="nucleotide sequence ID" value="NZ_CP038150.1"/>
</dbReference>
<dbReference type="InterPro" id="IPR028202">
    <property type="entry name" value="Reductase_C"/>
</dbReference>
<dbReference type="GO" id="GO:0046872">
    <property type="term" value="F:metal ion binding"/>
    <property type="evidence" value="ECO:0007669"/>
    <property type="project" value="UniProtKB-KW"/>
</dbReference>
<evidence type="ECO:0000256" key="6">
    <source>
        <dbReference type="ARBA" id="ARBA00023002"/>
    </source>
</evidence>
<keyword evidence="4" id="KW-0479">Metal-binding</keyword>
<sequence length="510" mass="54262">MSKDSSAASERDFTQGVPLDDIADDGILTGQVGDESVLLVRKGGELFAVAATCTHYGGPLAEGLVVGDTIRCPWHHAAFCLRDGQVAHAPALDGLKCWRVEQSGGRAFVREALPAEAPPKLSTAKVPVSVMIIGGGAAGNAAAMTLRSEGYEGPITVWSADASPPYDRPNLSKDYLAGTADPAWLPLRSPEFYAEQRIAVRCDQRVVQIDPASKTLALANGAHEHYGALLLATGATPIRLAIPGAQLHHVMVLRSLADCNALIARLATTRRCVVVGAGFIGLEAAAALRTRGVEVHVVMRGTHPMEKVLGAALGDMLKKLHESHGVVFHVDADVNEITATSVKLSTGDELPAELVVAGIGVTPEIALAQQAGLAIDRGVAVNEYLQTSAAGVYAAGDIARWPDPHTGQRIRVEHWVVAERQGVVAARNMLGKQQRFEAVPFFWTQHYDLAINYVGHAEGWDRVDIDGDPVAHVCAATYWRGNQRLAVATVGRDLESLRAEAAFEAQTPVQ</sequence>
<evidence type="ECO:0000256" key="7">
    <source>
        <dbReference type="ARBA" id="ARBA00023004"/>
    </source>
</evidence>
<evidence type="ECO:0000256" key="8">
    <source>
        <dbReference type="ARBA" id="ARBA00023014"/>
    </source>
</evidence>
<proteinExistence type="predicted"/>
<dbReference type="PANTHER" id="PTHR43557">
    <property type="entry name" value="APOPTOSIS-INDUCING FACTOR 1"/>
    <property type="match status" value="1"/>
</dbReference>
<keyword evidence="3" id="KW-0001">2Fe-2S</keyword>
<dbReference type="Pfam" id="PF14759">
    <property type="entry name" value="Reductase_C"/>
    <property type="match status" value="1"/>
</dbReference>
<dbReference type="InterPro" id="IPR050446">
    <property type="entry name" value="FAD-oxidoreductase/Apoptosis"/>
</dbReference>
<evidence type="ECO:0000256" key="3">
    <source>
        <dbReference type="ARBA" id="ARBA00022714"/>
    </source>
</evidence>
<dbReference type="InterPro" id="IPR016156">
    <property type="entry name" value="FAD/NAD-linked_Rdtase_dimer_sf"/>
</dbReference>
<dbReference type="PRINTS" id="PR00368">
    <property type="entry name" value="FADPNR"/>
</dbReference>
<dbReference type="KEGG" id="ppai:E1956_28035"/>
<dbReference type="OrthoDB" id="9769238at2"/>
<dbReference type="InterPro" id="IPR036922">
    <property type="entry name" value="Rieske_2Fe-2S_sf"/>
</dbReference>
<evidence type="ECO:0000256" key="4">
    <source>
        <dbReference type="ARBA" id="ARBA00022723"/>
    </source>
</evidence>
<dbReference type="EMBL" id="CP038150">
    <property type="protein sequence ID" value="QBR01089.1"/>
    <property type="molecule type" value="Genomic_DNA"/>
</dbReference>
<dbReference type="PROSITE" id="PS51296">
    <property type="entry name" value="RIESKE"/>
    <property type="match status" value="1"/>
</dbReference>
<evidence type="ECO:0000313" key="11">
    <source>
        <dbReference type="Proteomes" id="UP000295727"/>
    </source>
</evidence>
<dbReference type="Gene3D" id="2.102.10.10">
    <property type="entry name" value="Rieske [2Fe-2S] iron-sulphur domain"/>
    <property type="match status" value="1"/>
</dbReference>
<reference evidence="10 11" key="1">
    <citation type="submission" date="2019-03" db="EMBL/GenBank/DDBJ databases">
        <title>Paraburkholderia sp. 7MH5, isolated from subtropical forest soil.</title>
        <authorList>
            <person name="Gao Z.-H."/>
            <person name="Qiu L.-H."/>
        </authorList>
    </citation>
    <scope>NUCLEOTIDE SEQUENCE [LARGE SCALE GENOMIC DNA]</scope>
    <source>
        <strain evidence="10 11">7MH5</strain>
    </source>
</reference>
<dbReference type="AlphaFoldDB" id="A0A4P7CXV0"/>
<dbReference type="InterPro" id="IPR017941">
    <property type="entry name" value="Rieske_2Fe-2S"/>
</dbReference>
<dbReference type="Pfam" id="PF07992">
    <property type="entry name" value="Pyr_redox_2"/>
    <property type="match status" value="1"/>
</dbReference>
<dbReference type="CDD" id="cd03478">
    <property type="entry name" value="Rieske_AIFL_N"/>
    <property type="match status" value="1"/>
</dbReference>
<keyword evidence="7" id="KW-0408">Iron</keyword>
<dbReference type="InterPro" id="IPR023753">
    <property type="entry name" value="FAD/NAD-binding_dom"/>
</dbReference>
<name>A0A4P7CXV0_9BURK</name>
<evidence type="ECO:0000313" key="10">
    <source>
        <dbReference type="EMBL" id="QBR01089.1"/>
    </source>
</evidence>
<dbReference type="SUPFAM" id="SSF50022">
    <property type="entry name" value="ISP domain"/>
    <property type="match status" value="1"/>
</dbReference>
<dbReference type="GO" id="GO:0051537">
    <property type="term" value="F:2 iron, 2 sulfur cluster binding"/>
    <property type="evidence" value="ECO:0007669"/>
    <property type="project" value="UniProtKB-KW"/>
</dbReference>
<dbReference type="GO" id="GO:0005737">
    <property type="term" value="C:cytoplasm"/>
    <property type="evidence" value="ECO:0007669"/>
    <property type="project" value="TreeGrafter"/>
</dbReference>
<dbReference type="InterPro" id="IPR036188">
    <property type="entry name" value="FAD/NAD-bd_sf"/>
</dbReference>
<dbReference type="SUPFAM" id="SSF55424">
    <property type="entry name" value="FAD/NAD-linked reductases, dimerisation (C-terminal) domain"/>
    <property type="match status" value="1"/>
</dbReference>